<evidence type="ECO:0000313" key="1">
    <source>
        <dbReference type="EMBL" id="SDT17956.1"/>
    </source>
</evidence>
<proteinExistence type="predicted"/>
<keyword evidence="2" id="KW-1185">Reference proteome</keyword>
<evidence type="ECO:0000313" key="2">
    <source>
        <dbReference type="Proteomes" id="UP000243426"/>
    </source>
</evidence>
<name>A0A1H1YAC3_9GAMM</name>
<dbReference type="EMBL" id="LT629748">
    <property type="protein sequence ID" value="SDT17956.1"/>
    <property type="molecule type" value="Genomic_DNA"/>
</dbReference>
<accession>A0A1H1YAC3</accession>
<reference evidence="2" key="1">
    <citation type="submission" date="2016-10" db="EMBL/GenBank/DDBJ databases">
        <authorList>
            <person name="Varghese N."/>
            <person name="Submissions S."/>
        </authorList>
    </citation>
    <scope>NUCLEOTIDE SEQUENCE [LARGE SCALE GENOMIC DNA]</scope>
    <source>
        <strain evidence="2">2SM5</strain>
    </source>
</reference>
<dbReference type="Proteomes" id="UP000243426">
    <property type="component" value="Chromosome I"/>
</dbReference>
<dbReference type="AlphaFoldDB" id="A0A1H1YAC3"/>
<protein>
    <submittedName>
        <fullName evidence="1">Uncharacterized protein</fullName>
    </submittedName>
</protein>
<sequence length="32" mass="3602">MTKLSFKANPLVRLELDNSGMEFIPNAKPRAL</sequence>
<gene>
    <name evidence="1" type="ORF">SAMN05216198_3902</name>
</gene>
<organism evidence="1 2">
    <name type="scientific">Halopseudomonas litoralis</name>
    <dbReference type="NCBI Taxonomy" id="797277"/>
    <lineage>
        <taxon>Bacteria</taxon>
        <taxon>Pseudomonadati</taxon>
        <taxon>Pseudomonadota</taxon>
        <taxon>Gammaproteobacteria</taxon>
        <taxon>Pseudomonadales</taxon>
        <taxon>Pseudomonadaceae</taxon>
        <taxon>Halopseudomonas</taxon>
    </lineage>
</organism>